<dbReference type="EC" id="5.2.1.8" evidence="5"/>
<comment type="similarity">
    <text evidence="5">Belongs to the cyclophilin-type PPIase family.</text>
</comment>
<evidence type="ECO:0000313" key="7">
    <source>
        <dbReference type="EMBL" id="GFN89812.1"/>
    </source>
</evidence>
<dbReference type="AlphaFoldDB" id="A0AAV3Z5S2"/>
<protein>
    <recommendedName>
        <fullName evidence="5">Peptidyl-prolyl cis-trans isomerase</fullName>
        <shortName evidence="5">PPIase</shortName>
        <ecNumber evidence="5">5.2.1.8</ecNumber>
    </recommendedName>
</protein>
<evidence type="ECO:0000313" key="8">
    <source>
        <dbReference type="Proteomes" id="UP000735302"/>
    </source>
</evidence>
<keyword evidence="4 5" id="KW-0413">Isomerase</keyword>
<keyword evidence="2 5" id="KW-0732">Signal</keyword>
<evidence type="ECO:0000256" key="5">
    <source>
        <dbReference type="RuleBase" id="RU363019"/>
    </source>
</evidence>
<evidence type="ECO:0000256" key="2">
    <source>
        <dbReference type="ARBA" id="ARBA00022729"/>
    </source>
</evidence>
<dbReference type="PANTHER" id="PTHR11071:SF561">
    <property type="entry name" value="PEPTIDYL-PROLYL CIS-TRANS ISOMERASE D-RELATED"/>
    <property type="match status" value="1"/>
</dbReference>
<dbReference type="PROSITE" id="PS50072">
    <property type="entry name" value="CSA_PPIASE_2"/>
    <property type="match status" value="1"/>
</dbReference>
<evidence type="ECO:0000256" key="3">
    <source>
        <dbReference type="ARBA" id="ARBA00023110"/>
    </source>
</evidence>
<dbReference type="GO" id="GO:0016018">
    <property type="term" value="F:cyclosporin A binding"/>
    <property type="evidence" value="ECO:0007669"/>
    <property type="project" value="TreeGrafter"/>
</dbReference>
<proteinExistence type="inferred from homology"/>
<reference evidence="7 8" key="1">
    <citation type="journal article" date="2021" name="Elife">
        <title>Chloroplast acquisition without the gene transfer in kleptoplastic sea slugs, Plakobranchus ocellatus.</title>
        <authorList>
            <person name="Maeda T."/>
            <person name="Takahashi S."/>
            <person name="Yoshida T."/>
            <person name="Shimamura S."/>
            <person name="Takaki Y."/>
            <person name="Nagai Y."/>
            <person name="Toyoda A."/>
            <person name="Suzuki Y."/>
            <person name="Arimoto A."/>
            <person name="Ishii H."/>
            <person name="Satoh N."/>
            <person name="Nishiyama T."/>
            <person name="Hasebe M."/>
            <person name="Maruyama T."/>
            <person name="Minagawa J."/>
            <person name="Obokata J."/>
            <person name="Shigenobu S."/>
        </authorList>
    </citation>
    <scope>NUCLEOTIDE SEQUENCE [LARGE SCALE GENOMIC DNA]</scope>
</reference>
<name>A0AAV3Z5S2_9GAST</name>
<gene>
    <name evidence="7" type="ORF">PoB_001631800</name>
</gene>
<dbReference type="GO" id="GO:0005737">
    <property type="term" value="C:cytoplasm"/>
    <property type="evidence" value="ECO:0007669"/>
    <property type="project" value="TreeGrafter"/>
</dbReference>
<dbReference type="SUPFAM" id="SSF50891">
    <property type="entry name" value="Cyclophilin-like"/>
    <property type="match status" value="1"/>
</dbReference>
<dbReference type="EMBL" id="BLXT01001968">
    <property type="protein sequence ID" value="GFN89812.1"/>
    <property type="molecule type" value="Genomic_DNA"/>
</dbReference>
<feature type="chain" id="PRO_5043092695" description="Peptidyl-prolyl cis-trans isomerase" evidence="5">
    <location>
        <begin position="23"/>
        <end position="208"/>
    </location>
</feature>
<comment type="catalytic activity">
    <reaction evidence="1 5">
        <text>[protein]-peptidylproline (omega=180) = [protein]-peptidylproline (omega=0)</text>
        <dbReference type="Rhea" id="RHEA:16237"/>
        <dbReference type="Rhea" id="RHEA-COMP:10747"/>
        <dbReference type="Rhea" id="RHEA-COMP:10748"/>
        <dbReference type="ChEBI" id="CHEBI:83833"/>
        <dbReference type="ChEBI" id="CHEBI:83834"/>
        <dbReference type="EC" id="5.2.1.8"/>
    </reaction>
</comment>
<comment type="function">
    <text evidence="5">PPIases accelerate the folding of proteins. It catalyzes the cis-trans isomerization of proline imidic peptide bonds in oligopeptides.</text>
</comment>
<dbReference type="GO" id="GO:0003755">
    <property type="term" value="F:peptidyl-prolyl cis-trans isomerase activity"/>
    <property type="evidence" value="ECO:0007669"/>
    <property type="project" value="UniProtKB-UniRule"/>
</dbReference>
<dbReference type="Proteomes" id="UP000735302">
    <property type="component" value="Unassembled WGS sequence"/>
</dbReference>
<dbReference type="PANTHER" id="PTHR11071">
    <property type="entry name" value="PEPTIDYL-PROLYL CIS-TRANS ISOMERASE"/>
    <property type="match status" value="1"/>
</dbReference>
<evidence type="ECO:0000259" key="6">
    <source>
        <dbReference type="PROSITE" id="PS50072"/>
    </source>
</evidence>
<feature type="domain" description="PPIase cyclophilin-type" evidence="6">
    <location>
        <begin position="33"/>
        <end position="190"/>
    </location>
</feature>
<dbReference type="Gene3D" id="2.40.100.10">
    <property type="entry name" value="Cyclophilin-like"/>
    <property type="match status" value="1"/>
</dbReference>
<sequence length="208" mass="22825">MCQLDLVSILFFAGVFLSSCFGASPPLVTDKVYFDISIGDESVGTIVLGIFGDTAEKTSRNFRELASGEHGYGYKGSKFHRVIADFMIQGGDYIKHDGTGVGSIYGGYFEDENFTLNHLGAGWLSMANAGKNTNGCQFFITLRATPWLDGHHTVFGKVLEGMDVVHKIENTDTNTFDAPLKDVIITNSRVEPARDQQIYVELTSEEDS</sequence>
<dbReference type="InterPro" id="IPR020892">
    <property type="entry name" value="Cyclophilin-type_PPIase_CS"/>
</dbReference>
<evidence type="ECO:0000256" key="1">
    <source>
        <dbReference type="ARBA" id="ARBA00000971"/>
    </source>
</evidence>
<feature type="signal peptide" evidence="5">
    <location>
        <begin position="1"/>
        <end position="22"/>
    </location>
</feature>
<comment type="caution">
    <text evidence="7">The sequence shown here is derived from an EMBL/GenBank/DDBJ whole genome shotgun (WGS) entry which is preliminary data.</text>
</comment>
<accession>A0AAV3Z5S2</accession>
<keyword evidence="3 5" id="KW-0697">Rotamase</keyword>
<dbReference type="PROSITE" id="PS00170">
    <property type="entry name" value="CSA_PPIASE_1"/>
    <property type="match status" value="1"/>
</dbReference>
<organism evidence="7 8">
    <name type="scientific">Plakobranchus ocellatus</name>
    <dbReference type="NCBI Taxonomy" id="259542"/>
    <lineage>
        <taxon>Eukaryota</taxon>
        <taxon>Metazoa</taxon>
        <taxon>Spiralia</taxon>
        <taxon>Lophotrochozoa</taxon>
        <taxon>Mollusca</taxon>
        <taxon>Gastropoda</taxon>
        <taxon>Heterobranchia</taxon>
        <taxon>Euthyneura</taxon>
        <taxon>Panpulmonata</taxon>
        <taxon>Sacoglossa</taxon>
        <taxon>Placobranchoidea</taxon>
        <taxon>Plakobranchidae</taxon>
        <taxon>Plakobranchus</taxon>
    </lineage>
</organism>
<dbReference type="FunFam" id="2.40.100.10:FF:000001">
    <property type="entry name" value="Peptidyl-prolyl cis-trans isomerase"/>
    <property type="match status" value="1"/>
</dbReference>
<dbReference type="InterPro" id="IPR002130">
    <property type="entry name" value="Cyclophilin-type_PPIase_dom"/>
</dbReference>
<dbReference type="Pfam" id="PF00160">
    <property type="entry name" value="Pro_isomerase"/>
    <property type="match status" value="1"/>
</dbReference>
<evidence type="ECO:0000256" key="4">
    <source>
        <dbReference type="ARBA" id="ARBA00023235"/>
    </source>
</evidence>
<dbReference type="PRINTS" id="PR00153">
    <property type="entry name" value="CSAPPISMRASE"/>
</dbReference>
<dbReference type="InterPro" id="IPR029000">
    <property type="entry name" value="Cyclophilin-like_dom_sf"/>
</dbReference>
<keyword evidence="8" id="KW-1185">Reference proteome</keyword>
<dbReference type="GO" id="GO:0006457">
    <property type="term" value="P:protein folding"/>
    <property type="evidence" value="ECO:0007669"/>
    <property type="project" value="InterPro"/>
</dbReference>